<dbReference type="InterPro" id="IPR044861">
    <property type="entry name" value="IPNS-like_FE2OG_OXY"/>
</dbReference>
<dbReference type="SUPFAM" id="SSF51197">
    <property type="entry name" value="Clavaminate synthase-like"/>
    <property type="match status" value="1"/>
</dbReference>
<sequence>MTDLESLPPVLRHLNDQQAPSVALDADEGSNLTLDEALDPLPIIDLQSLNHDDGKNNLDEACKNWGLFRVVNHGIPPTLLSQLHEQAKQVFSLSYKDKQSCCDGSPVNYFWSNPALTPSGTAVTSEYQSPNLFEAFNVPLPQLSQFQPQLPVIESFRILLVEYGNHLSRIATTLFEAMVKNLDLKLEPSKSYLDNNTGFLRVYRYPQSSNPDAGLGMEVHTDSSVLTILNQEDIVSGLQVLKDDQWLGVKPISNTLIVNIGDLTQAMSDDRYKSAVHRVKVNKQKERVSMGYFVFTGDGVEIKSSKYKPFTYDEFRAQVQQDVKDHGTKIGLARFNRTEES</sequence>
<dbReference type="InterPro" id="IPR050231">
    <property type="entry name" value="Iron_ascorbate_oxido_reductase"/>
</dbReference>
<dbReference type="Proteomes" id="UP001372338">
    <property type="component" value="Unassembled WGS sequence"/>
</dbReference>
<evidence type="ECO:0000313" key="6">
    <source>
        <dbReference type="Proteomes" id="UP001372338"/>
    </source>
</evidence>
<evidence type="ECO:0000259" key="4">
    <source>
        <dbReference type="PROSITE" id="PS51471"/>
    </source>
</evidence>
<keyword evidence="3" id="KW-0560">Oxidoreductase</keyword>
<evidence type="ECO:0000313" key="5">
    <source>
        <dbReference type="EMBL" id="KAK7276007.1"/>
    </source>
</evidence>
<dbReference type="InterPro" id="IPR005123">
    <property type="entry name" value="Oxoglu/Fe-dep_dioxygenase_dom"/>
</dbReference>
<dbReference type="InterPro" id="IPR027443">
    <property type="entry name" value="IPNS-like_sf"/>
</dbReference>
<dbReference type="EMBL" id="JAYWIO010000003">
    <property type="protein sequence ID" value="KAK7276007.1"/>
    <property type="molecule type" value="Genomic_DNA"/>
</dbReference>
<name>A0AAN9IE86_CROPI</name>
<reference evidence="5 6" key="1">
    <citation type="submission" date="2024-01" db="EMBL/GenBank/DDBJ databases">
        <title>The genomes of 5 underutilized Papilionoideae crops provide insights into root nodulation and disease resistanc.</title>
        <authorList>
            <person name="Yuan L."/>
        </authorList>
    </citation>
    <scope>NUCLEOTIDE SEQUENCE [LARGE SCALE GENOMIC DNA]</scope>
    <source>
        <strain evidence="5">ZHUSHIDOU_FW_LH</strain>
        <tissue evidence="5">Leaf</tissue>
    </source>
</reference>
<comment type="similarity">
    <text evidence="3">Belongs to the iron/ascorbate-dependent oxidoreductase family.</text>
</comment>
<evidence type="ECO:0000256" key="1">
    <source>
        <dbReference type="ARBA" id="ARBA00022723"/>
    </source>
</evidence>
<comment type="caution">
    <text evidence="5">The sequence shown here is derived from an EMBL/GenBank/DDBJ whole genome shotgun (WGS) entry which is preliminary data.</text>
</comment>
<dbReference type="Pfam" id="PF03171">
    <property type="entry name" value="2OG-FeII_Oxy"/>
    <property type="match status" value="1"/>
</dbReference>
<evidence type="ECO:0000256" key="3">
    <source>
        <dbReference type="RuleBase" id="RU003682"/>
    </source>
</evidence>
<dbReference type="PROSITE" id="PS51471">
    <property type="entry name" value="FE2OG_OXY"/>
    <property type="match status" value="1"/>
</dbReference>
<dbReference type="AlphaFoldDB" id="A0AAN9IE86"/>
<keyword evidence="2 3" id="KW-0408">Iron</keyword>
<feature type="domain" description="Fe2OG dioxygenase" evidence="4">
    <location>
        <begin position="195"/>
        <end position="296"/>
    </location>
</feature>
<protein>
    <recommendedName>
        <fullName evidence="4">Fe2OG dioxygenase domain-containing protein</fullName>
    </recommendedName>
</protein>
<gene>
    <name evidence="5" type="ORF">RIF29_17137</name>
</gene>
<accession>A0AAN9IE86</accession>
<keyword evidence="6" id="KW-1185">Reference proteome</keyword>
<dbReference type="PRINTS" id="PR00682">
    <property type="entry name" value="IPNSYNTHASE"/>
</dbReference>
<dbReference type="Gene3D" id="2.60.120.330">
    <property type="entry name" value="B-lactam Antibiotic, Isopenicillin N Synthase, Chain"/>
    <property type="match status" value="1"/>
</dbReference>
<keyword evidence="1 3" id="KW-0479">Metal-binding</keyword>
<dbReference type="GO" id="GO:0016491">
    <property type="term" value="F:oxidoreductase activity"/>
    <property type="evidence" value="ECO:0007669"/>
    <property type="project" value="UniProtKB-KW"/>
</dbReference>
<dbReference type="Pfam" id="PF14226">
    <property type="entry name" value="DIOX_N"/>
    <property type="match status" value="1"/>
</dbReference>
<dbReference type="GO" id="GO:0046872">
    <property type="term" value="F:metal ion binding"/>
    <property type="evidence" value="ECO:0007669"/>
    <property type="project" value="UniProtKB-KW"/>
</dbReference>
<evidence type="ECO:0000256" key="2">
    <source>
        <dbReference type="ARBA" id="ARBA00023004"/>
    </source>
</evidence>
<dbReference type="PANTHER" id="PTHR47990">
    <property type="entry name" value="2-OXOGLUTARATE (2OG) AND FE(II)-DEPENDENT OXYGENASE SUPERFAMILY PROTEIN-RELATED"/>
    <property type="match status" value="1"/>
</dbReference>
<dbReference type="InterPro" id="IPR026992">
    <property type="entry name" value="DIOX_N"/>
</dbReference>
<organism evidence="5 6">
    <name type="scientific">Crotalaria pallida</name>
    <name type="common">Smooth rattlebox</name>
    <name type="synonym">Crotalaria striata</name>
    <dbReference type="NCBI Taxonomy" id="3830"/>
    <lineage>
        <taxon>Eukaryota</taxon>
        <taxon>Viridiplantae</taxon>
        <taxon>Streptophyta</taxon>
        <taxon>Embryophyta</taxon>
        <taxon>Tracheophyta</taxon>
        <taxon>Spermatophyta</taxon>
        <taxon>Magnoliopsida</taxon>
        <taxon>eudicotyledons</taxon>
        <taxon>Gunneridae</taxon>
        <taxon>Pentapetalae</taxon>
        <taxon>rosids</taxon>
        <taxon>fabids</taxon>
        <taxon>Fabales</taxon>
        <taxon>Fabaceae</taxon>
        <taxon>Papilionoideae</taxon>
        <taxon>50 kb inversion clade</taxon>
        <taxon>genistoids sensu lato</taxon>
        <taxon>core genistoids</taxon>
        <taxon>Crotalarieae</taxon>
        <taxon>Crotalaria</taxon>
    </lineage>
</organism>
<proteinExistence type="inferred from homology"/>